<dbReference type="AlphaFoldDB" id="A0A1G5QAI7"/>
<keyword evidence="2" id="KW-1185">Reference proteome</keyword>
<evidence type="ECO:0000313" key="2">
    <source>
        <dbReference type="Proteomes" id="UP000198767"/>
    </source>
</evidence>
<gene>
    <name evidence="1" type="ORF">SAMN04488118_103349</name>
</gene>
<dbReference type="OrthoDB" id="9810387at2"/>
<dbReference type="InterPro" id="IPR038293">
    <property type="entry name" value="ATPase_inh_sub_z_sf"/>
</dbReference>
<dbReference type="Gene3D" id="1.10.790.20">
    <property type="entry name" value="Domain of unknown function DUF1476"/>
    <property type="match status" value="1"/>
</dbReference>
<name>A0A1G5QAI7_9RHOB</name>
<organism evidence="1 2">
    <name type="scientific">Epibacterium ulvae</name>
    <dbReference type="NCBI Taxonomy" id="1156985"/>
    <lineage>
        <taxon>Bacteria</taxon>
        <taxon>Pseudomonadati</taxon>
        <taxon>Pseudomonadota</taxon>
        <taxon>Alphaproteobacteria</taxon>
        <taxon>Rhodobacterales</taxon>
        <taxon>Roseobacteraceae</taxon>
        <taxon>Epibacterium</taxon>
    </lineage>
</organism>
<sequence>MTTFDERETAFENKFAHQQTLLFFALARSNKLLGLWAASILGKPKDAADAYAASLVHEELRTATPGRVLERVAEDLHNSRSMEAVAKKHSQLLADVIEDLYHNPNQRIPNPTALP</sequence>
<evidence type="ECO:0000313" key="1">
    <source>
        <dbReference type="EMBL" id="SCZ58586.1"/>
    </source>
</evidence>
<dbReference type="Proteomes" id="UP000198767">
    <property type="component" value="Unassembled WGS sequence"/>
</dbReference>
<dbReference type="Pfam" id="PF07345">
    <property type="entry name" value="ATPaseInh_sub_z"/>
    <property type="match status" value="1"/>
</dbReference>
<proteinExistence type="predicted"/>
<protein>
    <recommendedName>
        <fullName evidence="3">DUF1476 domain-containing protein</fullName>
    </recommendedName>
</protein>
<reference evidence="1 2" key="1">
    <citation type="submission" date="2016-10" db="EMBL/GenBank/DDBJ databases">
        <authorList>
            <person name="de Groot N.N."/>
        </authorList>
    </citation>
    <scope>NUCLEOTIDE SEQUENCE [LARGE SCALE GENOMIC DNA]</scope>
    <source>
        <strain evidence="1 2">U95</strain>
    </source>
</reference>
<dbReference type="RefSeq" id="WP_090217639.1">
    <property type="nucleotide sequence ID" value="NZ_FMWG01000003.1"/>
</dbReference>
<accession>A0A1G5QAI7</accession>
<dbReference type="InterPro" id="IPR009945">
    <property type="entry name" value="ATPase_inh_sub_z"/>
</dbReference>
<dbReference type="PIRSF" id="PIRSF031780">
    <property type="entry name" value="UCP031780"/>
    <property type="match status" value="1"/>
</dbReference>
<dbReference type="STRING" id="1156985.SAMN04488118_103349"/>
<evidence type="ECO:0008006" key="3">
    <source>
        <dbReference type="Google" id="ProtNLM"/>
    </source>
</evidence>
<dbReference type="EMBL" id="FMWG01000003">
    <property type="protein sequence ID" value="SCZ58586.1"/>
    <property type="molecule type" value="Genomic_DNA"/>
</dbReference>